<name>A0AAN7ZMR5_9PEZI</name>
<dbReference type="GO" id="GO:0006357">
    <property type="term" value="P:regulation of transcription by RNA polymerase II"/>
    <property type="evidence" value="ECO:0007669"/>
    <property type="project" value="InterPro"/>
</dbReference>
<dbReference type="GO" id="GO:0006369">
    <property type="term" value="P:termination of RNA polymerase II transcription"/>
    <property type="evidence" value="ECO:0007669"/>
    <property type="project" value="TreeGrafter"/>
</dbReference>
<dbReference type="Pfam" id="PF09637">
    <property type="entry name" value="Med18"/>
    <property type="match status" value="1"/>
</dbReference>
<keyword evidence="5 8" id="KW-0804">Transcription</keyword>
<dbReference type="PANTHER" id="PTHR13321:SF2">
    <property type="entry name" value="MEDIATOR OF RNA POLYMERASE II TRANSCRIPTION SUBUNIT 18"/>
    <property type="match status" value="1"/>
</dbReference>
<dbReference type="GO" id="GO:0070847">
    <property type="term" value="C:core mediator complex"/>
    <property type="evidence" value="ECO:0007669"/>
    <property type="project" value="TreeGrafter"/>
</dbReference>
<gene>
    <name evidence="8" type="primary">MED18</name>
    <name evidence="9" type="ORF">LTR97_007296</name>
</gene>
<keyword evidence="6 8" id="KW-0539">Nucleus</keyword>
<evidence type="ECO:0000313" key="10">
    <source>
        <dbReference type="Proteomes" id="UP001310594"/>
    </source>
</evidence>
<organism evidence="9 10">
    <name type="scientific">Elasticomyces elasticus</name>
    <dbReference type="NCBI Taxonomy" id="574655"/>
    <lineage>
        <taxon>Eukaryota</taxon>
        <taxon>Fungi</taxon>
        <taxon>Dikarya</taxon>
        <taxon>Ascomycota</taxon>
        <taxon>Pezizomycotina</taxon>
        <taxon>Dothideomycetes</taxon>
        <taxon>Dothideomycetidae</taxon>
        <taxon>Mycosphaerellales</taxon>
        <taxon>Teratosphaeriaceae</taxon>
        <taxon>Elasticomyces</taxon>
    </lineage>
</organism>
<keyword evidence="8" id="KW-0010">Activator</keyword>
<dbReference type="InterPro" id="IPR019095">
    <property type="entry name" value="Mediator_Med18"/>
</dbReference>
<evidence type="ECO:0000256" key="6">
    <source>
        <dbReference type="ARBA" id="ARBA00023242"/>
    </source>
</evidence>
<dbReference type="EMBL" id="JAVRQU010000011">
    <property type="protein sequence ID" value="KAK5697161.1"/>
    <property type="molecule type" value="Genomic_DNA"/>
</dbReference>
<evidence type="ECO:0000256" key="7">
    <source>
        <dbReference type="ARBA" id="ARBA00032012"/>
    </source>
</evidence>
<comment type="subunit">
    <text evidence="8">Component of the Mediator complex.</text>
</comment>
<dbReference type="PANTHER" id="PTHR13321">
    <property type="entry name" value="MEDIATOR OF RNA POLYMERASE II TRANSCRIPTION, SUBUNIT 18"/>
    <property type="match status" value="1"/>
</dbReference>
<comment type="subcellular location">
    <subcellularLocation>
        <location evidence="1 8">Nucleus</location>
    </subcellularLocation>
</comment>
<keyword evidence="4 8" id="KW-0805">Transcription regulation</keyword>
<comment type="caution">
    <text evidence="9">The sequence shown here is derived from an EMBL/GenBank/DDBJ whole genome shotgun (WGS) entry which is preliminary data.</text>
</comment>
<sequence>MHELALYSQIPTTRHTQVLQILSGVTASQPTETLEQTLIYQQLRLPDSGTSKKAANRATNAQPLRLTYHKLVRDLKEPSGDKTPWTFRSEDVPSPGVQNLIMRSVIETFITEADLERFRQGQFWYKYINQFLAHPAHRFIHGNIIIRVSRLLSVPEGTGALEPLDAPVPALEDCKPVDPSGSFMFEAVVRVEDGGNSKLVEMATKELLAFKKMVEGVVDLRVPERLSLDSRAKVKGT</sequence>
<evidence type="ECO:0000313" key="9">
    <source>
        <dbReference type="EMBL" id="KAK5697161.1"/>
    </source>
</evidence>
<evidence type="ECO:0000256" key="3">
    <source>
        <dbReference type="ARBA" id="ARBA00019612"/>
    </source>
</evidence>
<dbReference type="GO" id="GO:0016592">
    <property type="term" value="C:mediator complex"/>
    <property type="evidence" value="ECO:0007669"/>
    <property type="project" value="InterPro"/>
</dbReference>
<evidence type="ECO:0000256" key="4">
    <source>
        <dbReference type="ARBA" id="ARBA00023015"/>
    </source>
</evidence>
<evidence type="ECO:0000256" key="5">
    <source>
        <dbReference type="ARBA" id="ARBA00023163"/>
    </source>
</evidence>
<evidence type="ECO:0000256" key="8">
    <source>
        <dbReference type="RuleBase" id="RU364150"/>
    </source>
</evidence>
<dbReference type="GO" id="GO:0003712">
    <property type="term" value="F:transcription coregulator activity"/>
    <property type="evidence" value="ECO:0007669"/>
    <property type="project" value="InterPro"/>
</dbReference>
<dbReference type="Gene3D" id="2.40.320.10">
    <property type="entry name" value="Hypothetical Protein Pfu-838710-001"/>
    <property type="match status" value="1"/>
</dbReference>
<proteinExistence type="inferred from homology"/>
<protein>
    <recommendedName>
        <fullName evidence="3 8">Mediator of RNA polymerase II transcription subunit 18</fullName>
    </recommendedName>
    <alternativeName>
        <fullName evidence="7 8">Mediator complex subunit 18</fullName>
    </alternativeName>
</protein>
<evidence type="ECO:0000256" key="1">
    <source>
        <dbReference type="ARBA" id="ARBA00004123"/>
    </source>
</evidence>
<comment type="function">
    <text evidence="8">Component of the Mediator complex, a coactivator involved in the regulated transcription of nearly all RNA polymerase II-dependent genes. Mediator functions as a bridge to convey information from gene-specific regulatory proteins to the basal RNA polymerase II transcription machinery. Mediator is recruited to promoters by direct interactions with regulatory proteins and serves as a scaffold for the assembly of a functional preinitiation complex with RNA polymerase II and the general transcription factors.</text>
</comment>
<evidence type="ECO:0000256" key="2">
    <source>
        <dbReference type="ARBA" id="ARBA00009814"/>
    </source>
</evidence>
<dbReference type="Proteomes" id="UP001310594">
    <property type="component" value="Unassembled WGS sequence"/>
</dbReference>
<comment type="similarity">
    <text evidence="2 8">Belongs to the Mediator complex subunit 18 family.</text>
</comment>
<dbReference type="AlphaFoldDB" id="A0AAN7ZMR5"/>
<accession>A0AAN7ZMR5</accession>
<reference evidence="9" key="1">
    <citation type="submission" date="2023-08" db="EMBL/GenBank/DDBJ databases">
        <title>Black Yeasts Isolated from many extreme environments.</title>
        <authorList>
            <person name="Coleine C."/>
            <person name="Stajich J.E."/>
            <person name="Selbmann L."/>
        </authorList>
    </citation>
    <scope>NUCLEOTIDE SEQUENCE</scope>
    <source>
        <strain evidence="9">CCFEE 5810</strain>
    </source>
</reference>